<keyword evidence="4" id="KW-1185">Reference proteome</keyword>
<reference evidence="3 4" key="1">
    <citation type="journal article" date="2016" name="Mol. Biol. Evol.">
        <title>Comparative Genomics of Early-Diverging Mushroom-Forming Fungi Provides Insights into the Origins of Lignocellulose Decay Capabilities.</title>
        <authorList>
            <person name="Nagy L.G."/>
            <person name="Riley R."/>
            <person name="Tritt A."/>
            <person name="Adam C."/>
            <person name="Daum C."/>
            <person name="Floudas D."/>
            <person name="Sun H."/>
            <person name="Yadav J.S."/>
            <person name="Pangilinan J."/>
            <person name="Larsson K.H."/>
            <person name="Matsuura K."/>
            <person name="Barry K."/>
            <person name="Labutti K."/>
            <person name="Kuo R."/>
            <person name="Ohm R.A."/>
            <person name="Bhattacharya S.S."/>
            <person name="Shirouzu T."/>
            <person name="Yoshinaga Y."/>
            <person name="Martin F.M."/>
            <person name="Grigoriev I.V."/>
            <person name="Hibbett D.S."/>
        </authorList>
    </citation>
    <scope>NUCLEOTIDE SEQUENCE [LARGE SCALE GENOMIC DNA]</scope>
    <source>
        <strain evidence="3 4">CBS 109695</strain>
    </source>
</reference>
<dbReference type="Proteomes" id="UP000076532">
    <property type="component" value="Unassembled WGS sequence"/>
</dbReference>
<feature type="transmembrane region" description="Helical" evidence="1">
    <location>
        <begin position="254"/>
        <end position="273"/>
    </location>
</feature>
<protein>
    <submittedName>
        <fullName evidence="3">Uncharacterized protein</fullName>
    </submittedName>
</protein>
<feature type="transmembrane region" description="Helical" evidence="1">
    <location>
        <begin position="191"/>
        <end position="214"/>
    </location>
</feature>
<keyword evidence="1" id="KW-1133">Transmembrane helix</keyword>
<feature type="transmembrane region" description="Helical" evidence="1">
    <location>
        <begin position="279"/>
        <end position="299"/>
    </location>
</feature>
<evidence type="ECO:0000313" key="3">
    <source>
        <dbReference type="EMBL" id="KZP03799.1"/>
    </source>
</evidence>
<gene>
    <name evidence="3" type="ORF">FIBSPDRAFT_941340</name>
</gene>
<proteinExistence type="predicted"/>
<feature type="transmembrane region" description="Helical" evidence="1">
    <location>
        <begin position="151"/>
        <end position="171"/>
    </location>
</feature>
<sequence>MPFPFTHGAVLHLTLAGRVWTMTLFEVEQAMPFAGQHTYVDNSILVLNRQPNFKLFNFSPGLITSVLNFGHYNLSGAVHFRPNSTLRPPPYVINTPFRQKELAEARSWGSFVRYCPALAKTYGGCTALSIASTSFLFLLRVRAVYLQSARITAIFGTLWLVTVAFAIQSATTINADPKSLYSYSGCSTSHITPISSTWLLVVPLLNDTSIFLAITYRLTADAVTSGRWCSRLLSIVTGKGLYRLSRSLMLTGQLYYLSTIAYLFLHLAILWEPTSIPDTLYIIAVLCASYTNMMACRVFRGVALGLMHMEAASAGLTSTRIAAAFELAPIPP</sequence>
<evidence type="ECO:0000256" key="1">
    <source>
        <dbReference type="SAM" id="Phobius"/>
    </source>
</evidence>
<feature type="signal peptide" evidence="2">
    <location>
        <begin position="1"/>
        <end position="21"/>
    </location>
</feature>
<accession>A0A167UC52</accession>
<dbReference type="OrthoDB" id="3038990at2759"/>
<organism evidence="3 4">
    <name type="scientific">Athelia psychrophila</name>
    <dbReference type="NCBI Taxonomy" id="1759441"/>
    <lineage>
        <taxon>Eukaryota</taxon>
        <taxon>Fungi</taxon>
        <taxon>Dikarya</taxon>
        <taxon>Basidiomycota</taxon>
        <taxon>Agaricomycotina</taxon>
        <taxon>Agaricomycetes</taxon>
        <taxon>Agaricomycetidae</taxon>
        <taxon>Atheliales</taxon>
        <taxon>Atheliaceae</taxon>
        <taxon>Athelia</taxon>
    </lineage>
</organism>
<evidence type="ECO:0000256" key="2">
    <source>
        <dbReference type="SAM" id="SignalP"/>
    </source>
</evidence>
<name>A0A167UC52_9AGAM</name>
<dbReference type="EMBL" id="KV418002">
    <property type="protein sequence ID" value="KZP03799.1"/>
    <property type="molecule type" value="Genomic_DNA"/>
</dbReference>
<keyword evidence="1" id="KW-0812">Transmembrane</keyword>
<feature type="transmembrane region" description="Helical" evidence="1">
    <location>
        <begin position="121"/>
        <end position="139"/>
    </location>
</feature>
<keyword evidence="2" id="KW-0732">Signal</keyword>
<feature type="chain" id="PRO_5007892944" evidence="2">
    <location>
        <begin position="22"/>
        <end position="332"/>
    </location>
</feature>
<evidence type="ECO:0000313" key="4">
    <source>
        <dbReference type="Proteomes" id="UP000076532"/>
    </source>
</evidence>
<keyword evidence="1" id="KW-0472">Membrane</keyword>
<dbReference type="AlphaFoldDB" id="A0A167UC52"/>